<dbReference type="Pfam" id="PF00698">
    <property type="entry name" value="Acyl_transf_1"/>
    <property type="match status" value="1"/>
</dbReference>
<accession>C4JHK3</accession>
<feature type="region of interest" description="Disordered" evidence="9">
    <location>
        <begin position="1"/>
        <end position="24"/>
    </location>
</feature>
<dbReference type="InterPro" id="IPR042104">
    <property type="entry name" value="PKS_dehydratase_sf"/>
</dbReference>
<dbReference type="GeneID" id="8442695"/>
<evidence type="ECO:0000256" key="5">
    <source>
        <dbReference type="ARBA" id="ARBA00023268"/>
    </source>
</evidence>
<feature type="domain" description="Ketosynthase family 3 (KS3)" evidence="10">
    <location>
        <begin position="48"/>
        <end position="457"/>
    </location>
</feature>
<dbReference type="GO" id="GO:0006633">
    <property type="term" value="P:fatty acid biosynthetic process"/>
    <property type="evidence" value="ECO:0007669"/>
    <property type="project" value="InterPro"/>
</dbReference>
<dbReference type="InterPro" id="IPR020841">
    <property type="entry name" value="PKS_Beta-ketoAc_synthase_dom"/>
</dbReference>
<evidence type="ECO:0000256" key="4">
    <source>
        <dbReference type="ARBA" id="ARBA00022679"/>
    </source>
</evidence>
<evidence type="ECO:0000313" key="13">
    <source>
        <dbReference type="Proteomes" id="UP000002058"/>
    </source>
</evidence>
<dbReference type="Pfam" id="PF14765">
    <property type="entry name" value="PS-DH"/>
    <property type="match status" value="1"/>
</dbReference>
<dbReference type="InterPro" id="IPR049551">
    <property type="entry name" value="PKS_DH_C"/>
</dbReference>
<dbReference type="InterPro" id="IPR001227">
    <property type="entry name" value="Ac_transferase_dom_sf"/>
</dbReference>
<dbReference type="SUPFAM" id="SSF53901">
    <property type="entry name" value="Thiolase-like"/>
    <property type="match status" value="1"/>
</dbReference>
<dbReference type="SUPFAM" id="SSF50129">
    <property type="entry name" value="GroES-like"/>
    <property type="match status" value="1"/>
</dbReference>
<dbReference type="InterPro" id="IPR049552">
    <property type="entry name" value="PKS_DH_N"/>
</dbReference>
<feature type="active site" description="Proton donor; for dehydratase activity" evidence="8">
    <location>
        <position position="1165"/>
    </location>
</feature>
<gene>
    <name evidence="12" type="ORF">UREG_01366</name>
</gene>
<evidence type="ECO:0000259" key="11">
    <source>
        <dbReference type="PROSITE" id="PS52019"/>
    </source>
</evidence>
<dbReference type="HOGENOM" id="CLU_000022_31_4_1"/>
<dbReference type="Gene3D" id="3.40.366.10">
    <property type="entry name" value="Malonyl-Coenzyme A Acyl Carrier Protein, domain 2"/>
    <property type="match status" value="1"/>
</dbReference>
<dbReference type="SMART" id="SM00827">
    <property type="entry name" value="PKS_AT"/>
    <property type="match status" value="1"/>
</dbReference>
<dbReference type="SUPFAM" id="SSF55048">
    <property type="entry name" value="Probable ACP-binding domain of malonyl-CoA ACP transacylase"/>
    <property type="match status" value="1"/>
</dbReference>
<dbReference type="eggNOG" id="KOG1202">
    <property type="taxonomic scope" value="Eukaryota"/>
</dbReference>
<dbReference type="PANTHER" id="PTHR43775:SF50">
    <property type="entry name" value="HIGHLY REDUCING POLYKETIDE SYNTHASE SRDA"/>
    <property type="match status" value="1"/>
</dbReference>
<dbReference type="InterPro" id="IPR014043">
    <property type="entry name" value="Acyl_transferase_dom"/>
</dbReference>
<keyword evidence="13" id="KW-1185">Reference proteome</keyword>
<feature type="region of interest" description="C-terminal hotdog fold" evidence="8">
    <location>
        <begin position="1100"/>
        <end position="1255"/>
    </location>
</feature>
<dbReference type="InterPro" id="IPR014030">
    <property type="entry name" value="Ketoacyl_synth_N"/>
</dbReference>
<dbReference type="Pfam" id="PF16197">
    <property type="entry name" value="KAsynt_C_assoc"/>
    <property type="match status" value="1"/>
</dbReference>
<protein>
    <recommendedName>
        <fullName evidence="1">Non-reducing polyketide synthase nscA</fullName>
    </recommendedName>
    <alternativeName>
        <fullName evidence="6">Conidial yellow pigment biosynthesis polyketide synthase nscA</fullName>
    </alternativeName>
    <alternativeName>
        <fullName evidence="7">Neosartoricin B biosynthesis protein A</fullName>
    </alternativeName>
</protein>
<name>C4JHK3_UNCRE</name>
<dbReference type="SMART" id="SM00826">
    <property type="entry name" value="PKS_DH"/>
    <property type="match status" value="1"/>
</dbReference>
<evidence type="ECO:0000256" key="3">
    <source>
        <dbReference type="ARBA" id="ARBA00022553"/>
    </source>
</evidence>
<evidence type="ECO:0000256" key="7">
    <source>
        <dbReference type="ARBA" id="ARBA00033379"/>
    </source>
</evidence>
<dbReference type="VEuPathDB" id="FungiDB:UREG_01366"/>
<dbReference type="SUPFAM" id="SSF52151">
    <property type="entry name" value="FabD/lysophospholipase-like"/>
    <property type="match status" value="1"/>
</dbReference>
<evidence type="ECO:0000259" key="10">
    <source>
        <dbReference type="PROSITE" id="PS52004"/>
    </source>
</evidence>
<dbReference type="RefSeq" id="XP_002541850.1">
    <property type="nucleotide sequence ID" value="XM_002541804.1"/>
</dbReference>
<dbReference type="InterPro" id="IPR014031">
    <property type="entry name" value="Ketoacyl_synth_C"/>
</dbReference>
<feature type="domain" description="PKS/mFAS DH" evidence="11">
    <location>
        <begin position="951"/>
        <end position="1255"/>
    </location>
</feature>
<evidence type="ECO:0000256" key="9">
    <source>
        <dbReference type="SAM" id="MobiDB-lite"/>
    </source>
</evidence>
<dbReference type="Pfam" id="PF02801">
    <property type="entry name" value="Ketoacyl-synt_C"/>
    <property type="match status" value="1"/>
</dbReference>
<dbReference type="OMA" id="WEHKNNG"/>
<dbReference type="InterPro" id="IPR013154">
    <property type="entry name" value="ADH-like_N"/>
</dbReference>
<dbReference type="InterPro" id="IPR018201">
    <property type="entry name" value="Ketoacyl_synth_AS"/>
</dbReference>
<dbReference type="Proteomes" id="UP000002058">
    <property type="component" value="Unassembled WGS sequence"/>
</dbReference>
<sequence>MPFLRNRLSSSSQSSQDGHISTPSAVSDYEYPAISMPGYAEKPLSEQLEPIAVVGMGCRLPGDVSSPSQFWDLMINKGTGRMDKVPKSRFNIDAHLHPNNERPGSFNPVEAMWMDPQQRKLLEVVYEAFESAGASLKDVAGTTTACFVGCFTLDYLLMTFKEPDFRHSYAATGVDPGIISNRISHVFNLKGPSITVNTACSSSVYALHNACNALRNNECSAAVVGGTNLILTVDQHMNTAKLGVLSPTSTCHTFNAHADGYGRADGVGAVYLKRLQDAIRDGDPVRAVIRSSAVNSNGKAPAVGITHPNLDGQEAVIRHAYRRGGDLDPMLTGYFEIHGTGTPIGDPLEVCAVSKAMNDERASDGSPLLIGAVKTNIGHSEAASGLSAVIKAVLAVEKGIIPPTRGFTAPNPAIDWEGWNVKVVTEPTPFPAHLPVKRVSVNSFGYGGTNGHVIIEGADSFLPNYQLAQPKTKSRGTFARKRPYLLVFSAHNKPTLNRNIEVHGKVAQKYNILDLAFTLGNRRSHLRSRAYVVTSDDRLASDFQDIAKSFAYAEKKKAPSIGFIFTGQGAQWIRMANQLMAYYPSFLRTIKILDRVLGNLPDAPEWTIEDELVADASTSCVNQAEFSQPLCTAVQIALVDLLASWGIKPTVTVGHSSGEIAAAYTAGKISRMEAIIIAFYRGQAVRDIDTSGSMLAVGLGADAVKPYIAEIPGVTVACHNSPVSVTLSGDTSALEVVREKLEKENIFARTLKTGGKAYHSKHMEPASVNYVRLIQRAKSALPFDPPSPLAITMVSSVTAAPISSGMQIDEHYWAANLVSPVMFSQAVEQASSLSVDMLIEIGPHSALAGPVKQIRAEHKLENLAYLPTLVRGQDCATQLLKLAGELFLRDYPVDMDRVTLIEQRLPGGKIDFKRGSILVDLPPYQWTYGQKDLFAEPRQSAEHRTPQHARHDVLGRKLPGGSELEPMWRNVLRINDLPWLKDHSLGGDVVFPAAAYFSMAMEAITQINETSNPPQEINGYTLRDVSIKRALIVPEDDDGVETMFSMHPSIHEEAGPQSTWWEFNVSSISQNGTQKDHMTGTISINTRSRGQKPKDVPFLPQKASGKSWNQALRAVGFDYGPTFQDMDHIRFDGKTYVASSNTVVKQECGKMQGESRHILHPATVDSCLQLIIVSIYAGKAKDMTCGAVPLQVDEVAIWVPTGEQLQNPNATVYSWTDERGNRSFRSGTQLVASDGNLLMDITNMRCVSYEAAVPQRALDSPVQQPYMEVVWKLDVDSLATENPRKNISVAQLVDLVLHKKPGAKILDVKGHNEALLAERKACLCYNAGLISDEGHGKYDLILANGVDASPSTVDMILDLLAPGGRALLKNAETAGDISSSYIALEDDLAIVKPTSLPEACSDVQPAPSFLFVHRNTPASLVSPIIESFAERGWMTRSSQLCNVDIKEGERVVLVAELEGPLLSSLDEPELRGIQRIVSTASSLLWLTQGGLLSAKQPEYAMASGLARSVMSENASLDFATMDLDLETVSASTAIRSVTEAARRQVENIPDRETEYCIAQEKVYISRLLPNDKLNSIYSVDGSKFEEVPYDSGRAVAGRVQSGRVIFEQDKRLEEPLEPSQIEVKVAFSGLNREGVLVIQGQDYPTAFSHEVFGTVTKVGALVTQFTPGDQVVGFNFDKFALVQRVSQDLVTKFETHENPANILGLLMG</sequence>
<dbReference type="Gene3D" id="3.90.180.10">
    <property type="entry name" value="Medium-chain alcohol dehydrogenases, catalytic domain"/>
    <property type="match status" value="1"/>
</dbReference>
<dbReference type="PROSITE" id="PS52019">
    <property type="entry name" value="PKS_MFAS_DH"/>
    <property type="match status" value="1"/>
</dbReference>
<evidence type="ECO:0000256" key="6">
    <source>
        <dbReference type="ARBA" id="ARBA00031359"/>
    </source>
</evidence>
<dbReference type="STRING" id="336963.C4JHK3"/>
<dbReference type="InterPro" id="IPR016039">
    <property type="entry name" value="Thiolase-like"/>
</dbReference>
<dbReference type="InterPro" id="IPR020807">
    <property type="entry name" value="PKS_DH"/>
</dbReference>
<dbReference type="InterPro" id="IPR050091">
    <property type="entry name" value="PKS_NRPS_Biosynth_Enz"/>
</dbReference>
<proteinExistence type="predicted"/>
<dbReference type="Pfam" id="PF00109">
    <property type="entry name" value="ketoacyl-synt"/>
    <property type="match status" value="1"/>
</dbReference>
<dbReference type="GO" id="GO:0004315">
    <property type="term" value="F:3-oxoacyl-[acyl-carrier-protein] synthase activity"/>
    <property type="evidence" value="ECO:0007669"/>
    <property type="project" value="InterPro"/>
</dbReference>
<reference evidence="13" key="1">
    <citation type="journal article" date="2009" name="Genome Res.">
        <title>Comparative genomic analyses of the human fungal pathogens Coccidioides and their relatives.</title>
        <authorList>
            <person name="Sharpton T.J."/>
            <person name="Stajich J.E."/>
            <person name="Rounsley S.D."/>
            <person name="Gardner M.J."/>
            <person name="Wortman J.R."/>
            <person name="Jordar V.S."/>
            <person name="Maiti R."/>
            <person name="Kodira C.D."/>
            <person name="Neafsey D.E."/>
            <person name="Zeng Q."/>
            <person name="Hung C.-Y."/>
            <person name="McMahan C."/>
            <person name="Muszewska A."/>
            <person name="Grynberg M."/>
            <person name="Mandel M.A."/>
            <person name="Kellner E.M."/>
            <person name="Barker B.M."/>
            <person name="Galgiani J.N."/>
            <person name="Orbach M.J."/>
            <person name="Kirkland T.N."/>
            <person name="Cole G.T."/>
            <person name="Henn M.R."/>
            <person name="Birren B.W."/>
            <person name="Taylor J.W."/>
        </authorList>
    </citation>
    <scope>NUCLEOTIDE SEQUENCE [LARGE SCALE GENOMIC DNA]</scope>
    <source>
        <strain evidence="13">UAMH 1704</strain>
    </source>
</reference>
<dbReference type="Gene3D" id="3.40.47.10">
    <property type="match status" value="1"/>
</dbReference>
<dbReference type="InterPro" id="IPR016035">
    <property type="entry name" value="Acyl_Trfase/lysoPLipase"/>
</dbReference>
<feature type="active site" description="Proton acceptor; for dehydratase activity" evidence="8">
    <location>
        <position position="983"/>
    </location>
</feature>
<dbReference type="InterPro" id="IPR056501">
    <property type="entry name" value="NAD-bd_HRPKS_sdrA"/>
</dbReference>
<evidence type="ECO:0000313" key="12">
    <source>
        <dbReference type="EMBL" id="EEP76517.1"/>
    </source>
</evidence>
<dbReference type="InterPro" id="IPR032821">
    <property type="entry name" value="PKS_assoc"/>
</dbReference>
<dbReference type="InterPro" id="IPR049900">
    <property type="entry name" value="PKS_mFAS_DH"/>
</dbReference>
<evidence type="ECO:0000256" key="2">
    <source>
        <dbReference type="ARBA" id="ARBA00022450"/>
    </source>
</evidence>
<organism evidence="12 13">
    <name type="scientific">Uncinocarpus reesii (strain UAMH 1704)</name>
    <dbReference type="NCBI Taxonomy" id="336963"/>
    <lineage>
        <taxon>Eukaryota</taxon>
        <taxon>Fungi</taxon>
        <taxon>Dikarya</taxon>
        <taxon>Ascomycota</taxon>
        <taxon>Pezizomycotina</taxon>
        <taxon>Eurotiomycetes</taxon>
        <taxon>Eurotiomycetidae</taxon>
        <taxon>Onygenales</taxon>
        <taxon>Onygenaceae</taxon>
        <taxon>Uncinocarpus</taxon>
    </lineage>
</organism>
<dbReference type="GO" id="GO:0004312">
    <property type="term" value="F:fatty acid synthase activity"/>
    <property type="evidence" value="ECO:0007669"/>
    <property type="project" value="TreeGrafter"/>
</dbReference>
<dbReference type="SMART" id="SM00825">
    <property type="entry name" value="PKS_KS"/>
    <property type="match status" value="1"/>
</dbReference>
<keyword evidence="2" id="KW-0596">Phosphopantetheine</keyword>
<dbReference type="KEGG" id="ure:UREG_01366"/>
<dbReference type="PROSITE" id="PS00606">
    <property type="entry name" value="KS3_1"/>
    <property type="match status" value="1"/>
</dbReference>
<keyword evidence="3" id="KW-0597">Phosphoprotein</keyword>
<dbReference type="Pfam" id="PF08240">
    <property type="entry name" value="ADH_N"/>
    <property type="match status" value="1"/>
</dbReference>
<dbReference type="Gene3D" id="3.10.129.110">
    <property type="entry name" value="Polyketide synthase dehydratase"/>
    <property type="match status" value="1"/>
</dbReference>
<dbReference type="InterPro" id="IPR016036">
    <property type="entry name" value="Malonyl_transacylase_ACP-bd"/>
</dbReference>
<dbReference type="EMBL" id="CH476615">
    <property type="protein sequence ID" value="EEP76517.1"/>
    <property type="molecule type" value="Genomic_DNA"/>
</dbReference>
<evidence type="ECO:0000256" key="8">
    <source>
        <dbReference type="PROSITE-ProRule" id="PRU01363"/>
    </source>
</evidence>
<dbReference type="CDD" id="cd00833">
    <property type="entry name" value="PKS"/>
    <property type="match status" value="1"/>
</dbReference>
<keyword evidence="5" id="KW-0511">Multifunctional enzyme</keyword>
<dbReference type="GO" id="GO:0044550">
    <property type="term" value="P:secondary metabolite biosynthetic process"/>
    <property type="evidence" value="ECO:0007669"/>
    <property type="project" value="UniProtKB-ARBA"/>
</dbReference>
<dbReference type="Pfam" id="PF21089">
    <property type="entry name" value="PKS_DH_N"/>
    <property type="match status" value="1"/>
</dbReference>
<dbReference type="PANTHER" id="PTHR43775">
    <property type="entry name" value="FATTY ACID SYNTHASE"/>
    <property type="match status" value="1"/>
</dbReference>
<feature type="region of interest" description="N-terminal hotdog fold" evidence="8">
    <location>
        <begin position="951"/>
        <end position="1089"/>
    </location>
</feature>
<dbReference type="PROSITE" id="PS52004">
    <property type="entry name" value="KS3_2"/>
    <property type="match status" value="1"/>
</dbReference>
<dbReference type="InterPro" id="IPR011032">
    <property type="entry name" value="GroES-like_sf"/>
</dbReference>
<dbReference type="InParanoid" id="C4JHK3"/>
<dbReference type="OrthoDB" id="329835at2759"/>
<keyword evidence="4" id="KW-0808">Transferase</keyword>
<evidence type="ECO:0000256" key="1">
    <source>
        <dbReference type="ARBA" id="ARBA00018393"/>
    </source>
</evidence>
<dbReference type="Pfam" id="PF23114">
    <property type="entry name" value="NAD-bd_HRPKS_sdrA"/>
    <property type="match status" value="1"/>
</dbReference>